<dbReference type="EMBL" id="JACRSW010000030">
    <property type="protein sequence ID" value="MBC8557552.1"/>
    <property type="molecule type" value="Genomic_DNA"/>
</dbReference>
<feature type="domain" description="Response regulatory" evidence="4">
    <location>
        <begin position="4"/>
        <end position="129"/>
    </location>
</feature>
<dbReference type="InterPro" id="IPR001789">
    <property type="entry name" value="Sig_transdc_resp-reg_receiver"/>
</dbReference>
<dbReference type="InterPro" id="IPR007492">
    <property type="entry name" value="LytTR_DNA-bd_dom"/>
</dbReference>
<dbReference type="PANTHER" id="PTHR37299:SF1">
    <property type="entry name" value="STAGE 0 SPORULATION PROTEIN A HOMOLOG"/>
    <property type="match status" value="1"/>
</dbReference>
<reference evidence="6 7" key="1">
    <citation type="submission" date="2020-08" db="EMBL/GenBank/DDBJ databases">
        <title>Genome public.</title>
        <authorList>
            <person name="Liu C."/>
            <person name="Sun Q."/>
        </authorList>
    </citation>
    <scope>NUCLEOTIDE SEQUENCE [LARGE SCALE GENOMIC DNA]</scope>
    <source>
        <strain evidence="6 7">BX3</strain>
    </source>
</reference>
<dbReference type="Pfam" id="PF00072">
    <property type="entry name" value="Response_reg"/>
    <property type="match status" value="1"/>
</dbReference>
<dbReference type="PROSITE" id="PS50930">
    <property type="entry name" value="HTH_LYTTR"/>
    <property type="match status" value="1"/>
</dbReference>
<dbReference type="SUPFAM" id="SSF52172">
    <property type="entry name" value="CheY-like"/>
    <property type="match status" value="1"/>
</dbReference>
<evidence type="ECO:0000313" key="6">
    <source>
        <dbReference type="EMBL" id="MBC8557552.1"/>
    </source>
</evidence>
<dbReference type="SMART" id="SM00850">
    <property type="entry name" value="LytTR"/>
    <property type="match status" value="1"/>
</dbReference>
<dbReference type="InterPro" id="IPR011006">
    <property type="entry name" value="CheY-like_superfamily"/>
</dbReference>
<evidence type="ECO:0000256" key="1">
    <source>
        <dbReference type="ARBA" id="ARBA00018672"/>
    </source>
</evidence>
<dbReference type="PANTHER" id="PTHR37299">
    <property type="entry name" value="TRANSCRIPTIONAL REGULATOR-RELATED"/>
    <property type="match status" value="1"/>
</dbReference>
<evidence type="ECO:0000256" key="2">
    <source>
        <dbReference type="ARBA" id="ARBA00024867"/>
    </source>
</evidence>
<feature type="modified residue" description="4-aspartylphosphate" evidence="3">
    <location>
        <position position="60"/>
    </location>
</feature>
<comment type="caution">
    <text evidence="6">The sequence shown here is derived from an EMBL/GenBank/DDBJ whole genome shotgun (WGS) entry which is preliminary data.</text>
</comment>
<keyword evidence="3" id="KW-0597">Phosphoprotein</keyword>
<dbReference type="InterPro" id="IPR046947">
    <property type="entry name" value="LytR-like"/>
</dbReference>
<gene>
    <name evidence="6" type="ORF">H8700_07505</name>
</gene>
<proteinExistence type="predicted"/>
<dbReference type="PROSITE" id="PS50110">
    <property type="entry name" value="RESPONSE_REGULATORY"/>
    <property type="match status" value="1"/>
</dbReference>
<dbReference type="Pfam" id="PF04397">
    <property type="entry name" value="LytTR"/>
    <property type="match status" value="1"/>
</dbReference>
<dbReference type="Gene3D" id="2.40.50.1020">
    <property type="entry name" value="LytTr DNA-binding domain"/>
    <property type="match status" value="1"/>
</dbReference>
<dbReference type="RefSeq" id="WP_249304847.1">
    <property type="nucleotide sequence ID" value="NZ_JACRSW010000030.1"/>
</dbReference>
<evidence type="ECO:0000259" key="4">
    <source>
        <dbReference type="PROSITE" id="PS50110"/>
    </source>
</evidence>
<keyword evidence="7" id="KW-1185">Reference proteome</keyword>
<dbReference type="Gene3D" id="3.40.50.2300">
    <property type="match status" value="1"/>
</dbReference>
<protein>
    <recommendedName>
        <fullName evidence="1">Stage 0 sporulation protein A homolog</fullName>
    </recommendedName>
</protein>
<feature type="domain" description="HTH LytTR-type" evidence="5">
    <location>
        <begin position="139"/>
        <end position="235"/>
    </location>
</feature>
<comment type="function">
    <text evidence="2">May play the central regulatory role in sporulation. It may be an element of the effector pathway responsible for the activation of sporulation genes in response to nutritional stress. Spo0A may act in concert with spo0H (a sigma factor) to control the expression of some genes that are critical to the sporulation process.</text>
</comment>
<dbReference type="Proteomes" id="UP000637513">
    <property type="component" value="Unassembled WGS sequence"/>
</dbReference>
<name>A0ABR7MUS1_9FIRM</name>
<dbReference type="SMART" id="SM00448">
    <property type="entry name" value="REC"/>
    <property type="match status" value="1"/>
</dbReference>
<evidence type="ECO:0000313" key="7">
    <source>
        <dbReference type="Proteomes" id="UP000637513"/>
    </source>
</evidence>
<accession>A0ABR7MUS1</accession>
<organism evidence="6 7">
    <name type="scientific">Jutongia hominis</name>
    <dbReference type="NCBI Taxonomy" id="2763664"/>
    <lineage>
        <taxon>Bacteria</taxon>
        <taxon>Bacillati</taxon>
        <taxon>Bacillota</taxon>
        <taxon>Clostridia</taxon>
        <taxon>Lachnospirales</taxon>
        <taxon>Lachnospiraceae</taxon>
        <taxon>Jutongia</taxon>
    </lineage>
</organism>
<evidence type="ECO:0000256" key="3">
    <source>
        <dbReference type="PROSITE-ProRule" id="PRU00169"/>
    </source>
</evidence>
<evidence type="ECO:0000259" key="5">
    <source>
        <dbReference type="PROSITE" id="PS50930"/>
    </source>
</evidence>
<sequence length="241" mass="27874">MIFEIAIVEDQATASETLTDHLDTWAKERGHQISCHVYSSGEKLFATEDIIKKADIFFLDIRLSLEDDPAIMNGIQIAQNLRNKGFDGEIIFLTAFTEYVFQGYEVRAFHYLLKPVSFEPLMRCMDALTKDHSNQCYIFNDYKTTLQIPYNEIICFTSLKHSVDILTTKDIFKQRSTLNTIAGYLPDCFIRCHRSNIVNMKHIYKIEGTTISLSNHLTLQIGRSYLNDVRKAFMAFAVRMR</sequence>